<dbReference type="AlphaFoldDB" id="A0A0E3WFU4"/>
<organism evidence="1 2">
    <name type="scientific">Streptococcus varani</name>
    <dbReference type="NCBI Taxonomy" id="1608583"/>
    <lineage>
        <taxon>Bacteria</taxon>
        <taxon>Bacillati</taxon>
        <taxon>Bacillota</taxon>
        <taxon>Bacilli</taxon>
        <taxon>Lactobacillales</taxon>
        <taxon>Streptococcaceae</taxon>
        <taxon>Streptococcus</taxon>
    </lineage>
</organism>
<protein>
    <submittedName>
        <fullName evidence="1">Uncharacterized protein</fullName>
    </submittedName>
</protein>
<dbReference type="Proteomes" id="UP000198604">
    <property type="component" value="Unassembled WGS sequence"/>
</dbReference>
<keyword evidence="2" id="KW-1185">Reference proteome</keyword>
<dbReference type="RefSeq" id="WP_176694288.1">
    <property type="nucleotide sequence ID" value="NZ_CTEN01000008.1"/>
</dbReference>
<dbReference type="STRING" id="1608583.BN1356_02483"/>
<name>A0A0E3WFU4_9STRE</name>
<dbReference type="EMBL" id="CTEN01000008">
    <property type="protein sequence ID" value="CQR26139.1"/>
    <property type="molecule type" value="Genomic_DNA"/>
</dbReference>
<sequence>MGELSIKRNELSIKGRNVDNQLSINFLKNNNMEQVSRYFSTVVNSYKEIKKKINPEEVYVVRFTQEQLKKFQKGEIDFQRTADRKSLLPNFVTKGTNNEIVSKARLEKIILDNPEALQNVISNVNQLVNAQKIADLEILLTACCQVKCNKLIDN</sequence>
<reference evidence="2" key="1">
    <citation type="submission" date="2015-03" db="EMBL/GenBank/DDBJ databases">
        <authorList>
            <person name="Urmite Genomes"/>
        </authorList>
    </citation>
    <scope>NUCLEOTIDE SEQUENCE [LARGE SCALE GENOMIC DNA]</scope>
    <source>
        <strain evidence="2">FF10</strain>
    </source>
</reference>
<gene>
    <name evidence="1" type="ORF">BN1356_02483</name>
</gene>
<proteinExistence type="predicted"/>
<evidence type="ECO:0000313" key="1">
    <source>
        <dbReference type="EMBL" id="CQR26139.1"/>
    </source>
</evidence>
<evidence type="ECO:0000313" key="2">
    <source>
        <dbReference type="Proteomes" id="UP000198604"/>
    </source>
</evidence>
<accession>A0A0E3WFU4</accession>